<evidence type="ECO:0000256" key="6">
    <source>
        <dbReference type="RuleBase" id="RU363041"/>
    </source>
</evidence>
<dbReference type="InterPro" id="IPR002781">
    <property type="entry name" value="TM_pro_TauE-like"/>
</dbReference>
<feature type="transmembrane region" description="Helical" evidence="6">
    <location>
        <begin position="106"/>
        <end position="127"/>
    </location>
</feature>
<accession>A0A2T6B9K7</accession>
<evidence type="ECO:0000313" key="7">
    <source>
        <dbReference type="EMBL" id="PTX52708.1"/>
    </source>
</evidence>
<comment type="similarity">
    <text evidence="2 6">Belongs to the 4-toluene sulfonate uptake permease (TSUP) (TC 2.A.102) family.</text>
</comment>
<feature type="transmembrane region" description="Helical" evidence="6">
    <location>
        <begin position="52"/>
        <end position="69"/>
    </location>
</feature>
<dbReference type="PANTHER" id="PTHR43701">
    <property type="entry name" value="MEMBRANE TRANSPORTER PROTEIN MJ0441-RELATED"/>
    <property type="match status" value="1"/>
</dbReference>
<comment type="subcellular location">
    <subcellularLocation>
        <location evidence="6">Cell membrane</location>
        <topology evidence="6">Multi-pass membrane protein</topology>
    </subcellularLocation>
    <subcellularLocation>
        <location evidence="1">Membrane</location>
        <topology evidence="1">Multi-pass membrane protein</topology>
    </subcellularLocation>
</comment>
<dbReference type="AlphaFoldDB" id="A0A2T6B9K7"/>
<feature type="transmembrane region" description="Helical" evidence="6">
    <location>
        <begin position="179"/>
        <end position="200"/>
    </location>
</feature>
<feature type="transmembrane region" description="Helical" evidence="6">
    <location>
        <begin position="81"/>
        <end position="100"/>
    </location>
</feature>
<comment type="caution">
    <text evidence="7">The sequence shown here is derived from an EMBL/GenBank/DDBJ whole genome shotgun (WGS) entry which is preliminary data.</text>
</comment>
<organism evidence="7 8">
    <name type="scientific">Melghirimyces profundicolus</name>
    <dbReference type="NCBI Taxonomy" id="1242148"/>
    <lineage>
        <taxon>Bacteria</taxon>
        <taxon>Bacillati</taxon>
        <taxon>Bacillota</taxon>
        <taxon>Bacilli</taxon>
        <taxon>Bacillales</taxon>
        <taxon>Thermoactinomycetaceae</taxon>
        <taxon>Melghirimyces</taxon>
    </lineage>
</organism>
<gene>
    <name evidence="7" type="ORF">C8P63_13020</name>
</gene>
<keyword evidence="5 6" id="KW-0472">Membrane</keyword>
<feature type="transmembrane region" description="Helical" evidence="6">
    <location>
        <begin position="7"/>
        <end position="32"/>
    </location>
</feature>
<reference evidence="7 8" key="1">
    <citation type="submission" date="2018-04" db="EMBL/GenBank/DDBJ databases">
        <title>Genomic Encyclopedia of Archaeal and Bacterial Type Strains, Phase II (KMG-II): from individual species to whole genera.</title>
        <authorList>
            <person name="Goeker M."/>
        </authorList>
    </citation>
    <scope>NUCLEOTIDE SEQUENCE [LARGE SCALE GENOMIC DNA]</scope>
    <source>
        <strain evidence="7 8">DSM 45787</strain>
    </source>
</reference>
<proteinExistence type="inferred from homology"/>
<dbReference type="InterPro" id="IPR051598">
    <property type="entry name" value="TSUP/Inactive_protease-like"/>
</dbReference>
<dbReference type="RefSeq" id="WP_108025920.1">
    <property type="nucleotide sequence ID" value="NZ_QBKR01000030.1"/>
</dbReference>
<keyword evidence="6" id="KW-1003">Cell membrane</keyword>
<keyword evidence="4 6" id="KW-1133">Transmembrane helix</keyword>
<feature type="transmembrane region" description="Helical" evidence="6">
    <location>
        <begin position="212"/>
        <end position="236"/>
    </location>
</feature>
<evidence type="ECO:0000256" key="5">
    <source>
        <dbReference type="ARBA" id="ARBA00023136"/>
    </source>
</evidence>
<name>A0A2T6B9K7_9BACL</name>
<keyword evidence="8" id="KW-1185">Reference proteome</keyword>
<evidence type="ECO:0000256" key="3">
    <source>
        <dbReference type="ARBA" id="ARBA00022692"/>
    </source>
</evidence>
<evidence type="ECO:0000256" key="1">
    <source>
        <dbReference type="ARBA" id="ARBA00004141"/>
    </source>
</evidence>
<dbReference type="OrthoDB" id="9792581at2"/>
<feature type="transmembrane region" description="Helical" evidence="6">
    <location>
        <begin position="148"/>
        <end position="173"/>
    </location>
</feature>
<evidence type="ECO:0000313" key="8">
    <source>
        <dbReference type="Proteomes" id="UP000244240"/>
    </source>
</evidence>
<evidence type="ECO:0000256" key="4">
    <source>
        <dbReference type="ARBA" id="ARBA00022989"/>
    </source>
</evidence>
<dbReference type="Pfam" id="PF01925">
    <property type="entry name" value="TauE"/>
    <property type="match status" value="1"/>
</dbReference>
<sequence length="267" mass="28142">MSFELVMILILIGLVGSFFSGMLGIGGSVITYPMLLYIPAFFGAAYYDAHDVSSLAMVQVFFATIGGVWAYRKSHLISGRLVMDMGISMAIGSLIGGYGSQFLTNLTINVLFGLVAVIAIVLMFLPDPKTREGRLNSLNTSEIPYNRVYAIVAALVVGVIAGIVGSSGGFILVPIMLGILHIPIRFAIANSLVIVFLGSIGGTAGKMLGGHVLYGPALLLIISNLLGAPLGAIVGQQVRVKMLQYALALLITGTALKVWSEILGKVH</sequence>
<evidence type="ECO:0000256" key="2">
    <source>
        <dbReference type="ARBA" id="ARBA00009142"/>
    </source>
</evidence>
<dbReference type="EMBL" id="QBKR01000030">
    <property type="protein sequence ID" value="PTX52708.1"/>
    <property type="molecule type" value="Genomic_DNA"/>
</dbReference>
<dbReference type="Proteomes" id="UP000244240">
    <property type="component" value="Unassembled WGS sequence"/>
</dbReference>
<dbReference type="GO" id="GO:0005886">
    <property type="term" value="C:plasma membrane"/>
    <property type="evidence" value="ECO:0007669"/>
    <property type="project" value="UniProtKB-SubCell"/>
</dbReference>
<keyword evidence="3 6" id="KW-0812">Transmembrane</keyword>
<dbReference type="PANTHER" id="PTHR43701:SF13">
    <property type="entry name" value="MEMBRANE TRANSPORTER PROTEIN YRKJ-RELATED"/>
    <property type="match status" value="1"/>
</dbReference>
<feature type="transmembrane region" description="Helical" evidence="6">
    <location>
        <begin position="242"/>
        <end position="259"/>
    </location>
</feature>
<protein>
    <recommendedName>
        <fullName evidence="6">Probable membrane transporter protein</fullName>
    </recommendedName>
</protein>